<dbReference type="InterPro" id="IPR000326">
    <property type="entry name" value="PAP2/HPO"/>
</dbReference>
<evidence type="ECO:0000313" key="3">
    <source>
        <dbReference type="Proteomes" id="UP001356704"/>
    </source>
</evidence>
<sequence>MLLAKRFFISLIFIFYFFEDASAQRLYKIDQDNASTWSLLKYDINTTWNGLKYSFKRPLHWKKNDFLKLGGLVFGTATLALADEGVDKYIDNHRSNFPKVVRDYGWYFGSPQNYFMANAGLYGFGLVTKNSKIRRTSVLIITSSITSGLLQTILKNGLGRARPGTGYGAFHFKPFSKEGGQHSFPSGHTVLSVTMAHSIAKQFDSPWIKAGVYTLGAIPPMSRLIDGAHWLSDIGFSTVLSIIVVDGVDKFLFKENAFNIVEPNKNKISWSFAFTGNQIGIVGRF</sequence>
<dbReference type="InterPro" id="IPR036938">
    <property type="entry name" value="PAP2/HPO_sf"/>
</dbReference>
<dbReference type="Pfam" id="PF01569">
    <property type="entry name" value="PAP2"/>
    <property type="match status" value="1"/>
</dbReference>
<proteinExistence type="predicted"/>
<evidence type="ECO:0000313" key="2">
    <source>
        <dbReference type="EMBL" id="MEF3079504.1"/>
    </source>
</evidence>
<comment type="caution">
    <text evidence="2">The sequence shown here is derived from an EMBL/GenBank/DDBJ whole genome shotgun (WGS) entry which is preliminary data.</text>
</comment>
<dbReference type="Proteomes" id="UP001356704">
    <property type="component" value="Unassembled WGS sequence"/>
</dbReference>
<keyword evidence="3" id="KW-1185">Reference proteome</keyword>
<protein>
    <submittedName>
        <fullName evidence="2">Phosphatase PAP2 family protein</fullName>
    </submittedName>
</protein>
<gene>
    <name evidence="2" type="ORF">V1468_10845</name>
</gene>
<organism evidence="2 3">
    <name type="scientific">Winogradskyella poriferorum</name>
    <dbReference type="NCBI Taxonomy" id="307627"/>
    <lineage>
        <taxon>Bacteria</taxon>
        <taxon>Pseudomonadati</taxon>
        <taxon>Bacteroidota</taxon>
        <taxon>Flavobacteriia</taxon>
        <taxon>Flavobacteriales</taxon>
        <taxon>Flavobacteriaceae</taxon>
        <taxon>Winogradskyella</taxon>
    </lineage>
</organism>
<dbReference type="SUPFAM" id="SSF48317">
    <property type="entry name" value="Acid phosphatase/Vanadium-dependent haloperoxidase"/>
    <property type="match status" value="1"/>
</dbReference>
<feature type="domain" description="Phosphatidic acid phosphatase type 2/haloperoxidase" evidence="1">
    <location>
        <begin position="139"/>
        <end position="245"/>
    </location>
</feature>
<dbReference type="EMBL" id="JAZHOU010000003">
    <property type="protein sequence ID" value="MEF3079504.1"/>
    <property type="molecule type" value="Genomic_DNA"/>
</dbReference>
<accession>A0ABU7W6D5</accession>
<dbReference type="Gene3D" id="1.20.144.10">
    <property type="entry name" value="Phosphatidic acid phosphatase type 2/haloperoxidase"/>
    <property type="match status" value="1"/>
</dbReference>
<dbReference type="RefSeq" id="WP_331810262.1">
    <property type="nucleotide sequence ID" value="NZ_JAZHOU010000003.1"/>
</dbReference>
<name>A0ABU7W6D5_9FLAO</name>
<reference evidence="2 3" key="1">
    <citation type="submission" date="2024-02" db="EMBL/GenBank/DDBJ databases">
        <title>Winogradskyella poriferorum JCM 12885.</title>
        <authorList>
            <person name="Zhang D.-F."/>
            <person name="Fu Z.-Y."/>
        </authorList>
    </citation>
    <scope>NUCLEOTIDE SEQUENCE [LARGE SCALE GENOMIC DNA]</scope>
    <source>
        <strain evidence="2 3">JCM 12885</strain>
    </source>
</reference>
<evidence type="ECO:0000259" key="1">
    <source>
        <dbReference type="Pfam" id="PF01569"/>
    </source>
</evidence>